<keyword evidence="1" id="KW-0472">Membrane</keyword>
<dbReference type="Proteomes" id="UP000319852">
    <property type="component" value="Chromosome"/>
</dbReference>
<organism evidence="2 3">
    <name type="scientific">Adhaeretor mobilis</name>
    <dbReference type="NCBI Taxonomy" id="1930276"/>
    <lineage>
        <taxon>Bacteria</taxon>
        <taxon>Pseudomonadati</taxon>
        <taxon>Planctomycetota</taxon>
        <taxon>Planctomycetia</taxon>
        <taxon>Pirellulales</taxon>
        <taxon>Lacipirellulaceae</taxon>
        <taxon>Adhaeretor</taxon>
    </lineage>
</organism>
<gene>
    <name evidence="2" type="ORF">HG15A2_04080</name>
</gene>
<feature type="transmembrane region" description="Helical" evidence="1">
    <location>
        <begin position="52"/>
        <end position="73"/>
    </location>
</feature>
<reference evidence="2 3" key="1">
    <citation type="submission" date="2019-02" db="EMBL/GenBank/DDBJ databases">
        <title>Deep-cultivation of Planctomycetes and their phenomic and genomic characterization uncovers novel biology.</title>
        <authorList>
            <person name="Wiegand S."/>
            <person name="Jogler M."/>
            <person name="Boedeker C."/>
            <person name="Pinto D."/>
            <person name="Vollmers J."/>
            <person name="Rivas-Marin E."/>
            <person name="Kohn T."/>
            <person name="Peeters S.H."/>
            <person name="Heuer A."/>
            <person name="Rast P."/>
            <person name="Oberbeckmann S."/>
            <person name="Bunk B."/>
            <person name="Jeske O."/>
            <person name="Meyerdierks A."/>
            <person name="Storesund J.E."/>
            <person name="Kallscheuer N."/>
            <person name="Luecker S."/>
            <person name="Lage O.M."/>
            <person name="Pohl T."/>
            <person name="Merkel B.J."/>
            <person name="Hornburger P."/>
            <person name="Mueller R.-W."/>
            <person name="Bruemmer F."/>
            <person name="Labrenz M."/>
            <person name="Spormann A.M."/>
            <person name="Op den Camp H."/>
            <person name="Overmann J."/>
            <person name="Amann R."/>
            <person name="Jetten M.S.M."/>
            <person name="Mascher T."/>
            <person name="Medema M.H."/>
            <person name="Devos D.P."/>
            <person name="Kaster A.-K."/>
            <person name="Ovreas L."/>
            <person name="Rohde M."/>
            <person name="Galperin M.Y."/>
            <person name="Jogler C."/>
        </authorList>
    </citation>
    <scope>NUCLEOTIDE SEQUENCE [LARGE SCALE GENOMIC DNA]</scope>
    <source>
        <strain evidence="2 3">HG15A2</strain>
    </source>
</reference>
<keyword evidence="1" id="KW-1133">Transmembrane helix</keyword>
<feature type="transmembrane region" description="Helical" evidence="1">
    <location>
        <begin position="26"/>
        <end position="46"/>
    </location>
</feature>
<accession>A0A517MQI5</accession>
<evidence type="ECO:0000256" key="1">
    <source>
        <dbReference type="SAM" id="Phobius"/>
    </source>
</evidence>
<dbReference type="KEGG" id="amob:HG15A2_04080"/>
<keyword evidence="1" id="KW-0812">Transmembrane</keyword>
<protein>
    <submittedName>
        <fullName evidence="2">Uncharacterized protein</fullName>
    </submittedName>
</protein>
<keyword evidence="3" id="KW-1185">Reference proteome</keyword>
<name>A0A517MQI5_9BACT</name>
<dbReference type="RefSeq" id="WP_145057298.1">
    <property type="nucleotide sequence ID" value="NZ_CP036263.1"/>
</dbReference>
<evidence type="ECO:0000313" key="2">
    <source>
        <dbReference type="EMBL" id="QDS97148.1"/>
    </source>
</evidence>
<feature type="transmembrane region" description="Helical" evidence="1">
    <location>
        <begin position="80"/>
        <end position="98"/>
    </location>
</feature>
<dbReference type="AlphaFoldDB" id="A0A517MQI5"/>
<sequence length="113" mass="11991">MPDHAIETLEDASEDRLEAEPLTGSLRLGAVVYAALAVWAMSWSLVELISSRPYTGGALLLATFALAAAALVCIKQCPKLAFCLFLVGYSVADMAAMIRPSEMAANYQAGKLP</sequence>
<proteinExistence type="predicted"/>
<evidence type="ECO:0000313" key="3">
    <source>
        <dbReference type="Proteomes" id="UP000319852"/>
    </source>
</evidence>
<dbReference type="EMBL" id="CP036263">
    <property type="protein sequence ID" value="QDS97148.1"/>
    <property type="molecule type" value="Genomic_DNA"/>
</dbReference>